<protein>
    <submittedName>
        <fullName evidence="3">DNA-binding transcriptional MerR regulator</fullName>
    </submittedName>
</protein>
<dbReference type="Pfam" id="PF13411">
    <property type="entry name" value="MerR_1"/>
    <property type="match status" value="1"/>
</dbReference>
<dbReference type="PANTHER" id="PTHR30204">
    <property type="entry name" value="REDOX-CYCLING DRUG-SENSING TRANSCRIPTIONAL ACTIVATOR SOXR"/>
    <property type="match status" value="1"/>
</dbReference>
<dbReference type="InterPro" id="IPR047057">
    <property type="entry name" value="MerR_fam"/>
</dbReference>
<proteinExistence type="predicted"/>
<dbReference type="PRINTS" id="PR00040">
    <property type="entry name" value="HTHMERR"/>
</dbReference>
<evidence type="ECO:0000313" key="3">
    <source>
        <dbReference type="EMBL" id="PJJ57882.1"/>
    </source>
</evidence>
<gene>
    <name evidence="3" type="ORF">CLV56_2121</name>
</gene>
<dbReference type="AlphaFoldDB" id="A0A2M9BIX5"/>
<sequence>MRAHVAAVYRAGMANGSDRMSVEQLAERVGMTVRTIRFYAGRGLIPPPVREGRNGYYGLDHLARLELVRELQAHGFTLSAIEGYLERLPADATPQDVALQRTMLAPWLPDLPETVSRADLESRTGRTLSDDDLEVLVALRVVEPTPDEDVFRVAPAHLSVGVALVDLGLPLDAAVAAERVFETHARQIAEELTEVFRDQVWPHYRESGERPEAMTAMVEQFKPLTVQALVTAYESAVDETKRAIVRRRT</sequence>
<dbReference type="SUPFAM" id="SSF46955">
    <property type="entry name" value="Putative DNA-binding domain"/>
    <property type="match status" value="1"/>
</dbReference>
<organism evidence="3 4">
    <name type="scientific">Mumia flava</name>
    <dbReference type="NCBI Taxonomy" id="1348852"/>
    <lineage>
        <taxon>Bacteria</taxon>
        <taxon>Bacillati</taxon>
        <taxon>Actinomycetota</taxon>
        <taxon>Actinomycetes</taxon>
        <taxon>Propionibacteriales</taxon>
        <taxon>Nocardioidaceae</taxon>
        <taxon>Mumia</taxon>
    </lineage>
</organism>
<feature type="domain" description="HTH merR-type" evidence="2">
    <location>
        <begin position="19"/>
        <end position="87"/>
    </location>
</feature>
<keyword evidence="4" id="KW-1185">Reference proteome</keyword>
<dbReference type="GO" id="GO:0003677">
    <property type="term" value="F:DNA binding"/>
    <property type="evidence" value="ECO:0007669"/>
    <property type="project" value="UniProtKB-KW"/>
</dbReference>
<accession>A0A2M9BIX5</accession>
<reference evidence="3 4" key="1">
    <citation type="submission" date="2017-11" db="EMBL/GenBank/DDBJ databases">
        <title>Genomic Encyclopedia of Archaeal and Bacterial Type Strains, Phase II (KMG-II): From Individual Species to Whole Genera.</title>
        <authorList>
            <person name="Goeker M."/>
        </authorList>
    </citation>
    <scope>NUCLEOTIDE SEQUENCE [LARGE SCALE GENOMIC DNA]</scope>
    <source>
        <strain evidence="3 4">DSM 27763</strain>
    </source>
</reference>
<evidence type="ECO:0000313" key="4">
    <source>
        <dbReference type="Proteomes" id="UP000230842"/>
    </source>
</evidence>
<evidence type="ECO:0000259" key="2">
    <source>
        <dbReference type="PROSITE" id="PS50937"/>
    </source>
</evidence>
<name>A0A2M9BIX5_9ACTN</name>
<dbReference type="InterPro" id="IPR009061">
    <property type="entry name" value="DNA-bd_dom_put_sf"/>
</dbReference>
<dbReference type="InterPro" id="IPR000551">
    <property type="entry name" value="MerR-type_HTH_dom"/>
</dbReference>
<dbReference type="Proteomes" id="UP000230842">
    <property type="component" value="Unassembled WGS sequence"/>
</dbReference>
<dbReference type="GO" id="GO:0003700">
    <property type="term" value="F:DNA-binding transcription factor activity"/>
    <property type="evidence" value="ECO:0007669"/>
    <property type="project" value="InterPro"/>
</dbReference>
<evidence type="ECO:0000256" key="1">
    <source>
        <dbReference type="ARBA" id="ARBA00023125"/>
    </source>
</evidence>
<dbReference type="SMART" id="SM00422">
    <property type="entry name" value="HTH_MERR"/>
    <property type="match status" value="1"/>
</dbReference>
<dbReference type="EMBL" id="PGEZ01000001">
    <property type="protein sequence ID" value="PJJ57882.1"/>
    <property type="molecule type" value="Genomic_DNA"/>
</dbReference>
<dbReference type="PANTHER" id="PTHR30204:SF93">
    <property type="entry name" value="HTH MERR-TYPE DOMAIN-CONTAINING PROTEIN"/>
    <property type="match status" value="1"/>
</dbReference>
<dbReference type="PROSITE" id="PS50937">
    <property type="entry name" value="HTH_MERR_2"/>
    <property type="match status" value="1"/>
</dbReference>
<dbReference type="Gene3D" id="1.10.1660.10">
    <property type="match status" value="1"/>
</dbReference>
<comment type="caution">
    <text evidence="3">The sequence shown here is derived from an EMBL/GenBank/DDBJ whole genome shotgun (WGS) entry which is preliminary data.</text>
</comment>
<keyword evidence="1 3" id="KW-0238">DNA-binding</keyword>